<dbReference type="EMBL" id="CP003350">
    <property type="protein sequence ID" value="AFC85820.1"/>
    <property type="molecule type" value="Genomic_DNA"/>
</dbReference>
<dbReference type="Gene3D" id="1.10.8.80">
    <property type="entry name" value="Magnesium chelatase subunit I, C-Terminal domain"/>
    <property type="match status" value="1"/>
</dbReference>
<feature type="domain" description="AAA+ ATPase" evidence="1">
    <location>
        <begin position="43"/>
        <end position="184"/>
    </location>
</feature>
<evidence type="ECO:0000313" key="3">
    <source>
        <dbReference type="Proteomes" id="UP000005234"/>
    </source>
</evidence>
<dbReference type="RefSeq" id="WP_014402825.1">
    <property type="nucleotide sequence ID" value="NC_017033.1"/>
</dbReference>
<dbReference type="SMART" id="SM00382">
    <property type="entry name" value="AAA"/>
    <property type="match status" value="1"/>
</dbReference>
<dbReference type="Pfam" id="PF07726">
    <property type="entry name" value="AAA_3"/>
    <property type="match status" value="1"/>
</dbReference>
<dbReference type="HOGENOM" id="CLU_034716_3_1_6"/>
<accession>H8L5S0</accession>
<evidence type="ECO:0000313" key="2">
    <source>
        <dbReference type="EMBL" id="AFC85820.1"/>
    </source>
</evidence>
<dbReference type="eggNOG" id="COG0714">
    <property type="taxonomic scope" value="Bacteria"/>
</dbReference>
<dbReference type="STRING" id="767434.Fraau_1390"/>
<dbReference type="InterPro" id="IPR050764">
    <property type="entry name" value="CbbQ/NirQ/NorQ/GpvN"/>
</dbReference>
<evidence type="ECO:0000259" key="1">
    <source>
        <dbReference type="SMART" id="SM00382"/>
    </source>
</evidence>
<dbReference type="GO" id="GO:0016887">
    <property type="term" value="F:ATP hydrolysis activity"/>
    <property type="evidence" value="ECO:0007669"/>
    <property type="project" value="InterPro"/>
</dbReference>
<dbReference type="InterPro" id="IPR011703">
    <property type="entry name" value="ATPase_AAA-3"/>
</dbReference>
<dbReference type="CDD" id="cd00009">
    <property type="entry name" value="AAA"/>
    <property type="match status" value="1"/>
</dbReference>
<name>H8L5S0_FRAAD</name>
<dbReference type="SUPFAM" id="SSF52540">
    <property type="entry name" value="P-loop containing nucleoside triphosphate hydrolases"/>
    <property type="match status" value="1"/>
</dbReference>
<dbReference type="Proteomes" id="UP000005234">
    <property type="component" value="Chromosome"/>
</dbReference>
<dbReference type="KEGG" id="fau:Fraau_1390"/>
<dbReference type="PIRSF" id="PIRSF002849">
    <property type="entry name" value="AAA_ATPase_chaperone_MoxR_prd"/>
    <property type="match status" value="1"/>
</dbReference>
<keyword evidence="3" id="KW-1185">Reference proteome</keyword>
<sequence>MRVTATPLDKVLARHLSAAIAHVDQVVLGKPRQVRLAFACLLSGGHLLIEDVPGVGKTTLVHALADTLALDFRRIQFTSDMLPSDITGISIYARDQQRFQFHPGPVFCQLLLADEINRASPRTQSALLEAMAEHQVTVDGASMTLPEPFHVIATQNPMDGDGAHALPDSQLDRFLFRISMGYPDPAAERALLTGHGGRRTAQPAPASLDPDRLRQLSAHAAGLLASPALIDYIQALLAASRQRDDLRTGLSPRAGLALLAGSRAWALLAGRDHVLPEDVQAVFPAIASHRLISLLGVKGTEIAGQLLADVAIP</sequence>
<dbReference type="InterPro" id="IPR041628">
    <property type="entry name" value="ChlI/MoxR_AAA_lid"/>
</dbReference>
<reference evidence="2" key="1">
    <citation type="submission" date="2012-02" db="EMBL/GenBank/DDBJ databases">
        <title>The complete genome of Frateuria aurantia DSM 6220.</title>
        <authorList>
            <consortium name="US DOE Joint Genome Institute (JGI-PGF)"/>
            <person name="Lucas S."/>
            <person name="Copeland A."/>
            <person name="Lapidus A."/>
            <person name="Glavina del Rio T."/>
            <person name="Dalin E."/>
            <person name="Tice H."/>
            <person name="Bruce D."/>
            <person name="Goodwin L."/>
            <person name="Pitluck S."/>
            <person name="Peters L."/>
            <person name="Ovchinnikova G."/>
            <person name="Teshima H."/>
            <person name="Kyrpides N."/>
            <person name="Mavromatis K."/>
            <person name="Ivanova N."/>
            <person name="Brettin T."/>
            <person name="Detter J.C."/>
            <person name="Han C."/>
            <person name="Larimer F."/>
            <person name="Land M."/>
            <person name="Hauser L."/>
            <person name="Markowitz V."/>
            <person name="Cheng J.-F."/>
            <person name="Hugenholtz P."/>
            <person name="Woyke T."/>
            <person name="Wu D."/>
            <person name="Brambilla E."/>
            <person name="Klenk H.-P."/>
            <person name="Eisen J.A."/>
        </authorList>
    </citation>
    <scope>NUCLEOTIDE SEQUENCE</scope>
    <source>
        <strain evidence="2">DSM 6220</strain>
    </source>
</reference>
<organism evidence="2 3">
    <name type="scientific">Frateuria aurantia (strain ATCC 33424 / DSM 6220 / KCTC 2777 / LMG 1558 / NBRC 3245 / NCIMB 13370)</name>
    <name type="common">Acetobacter aurantius</name>
    <dbReference type="NCBI Taxonomy" id="767434"/>
    <lineage>
        <taxon>Bacteria</taxon>
        <taxon>Pseudomonadati</taxon>
        <taxon>Pseudomonadota</taxon>
        <taxon>Gammaproteobacteria</taxon>
        <taxon>Lysobacterales</taxon>
        <taxon>Rhodanobacteraceae</taxon>
        <taxon>Frateuria</taxon>
    </lineage>
</organism>
<dbReference type="Gene3D" id="3.40.50.300">
    <property type="entry name" value="P-loop containing nucleotide triphosphate hydrolases"/>
    <property type="match status" value="1"/>
</dbReference>
<dbReference type="InterPro" id="IPR003593">
    <property type="entry name" value="AAA+_ATPase"/>
</dbReference>
<dbReference type="PANTHER" id="PTHR42759:SF5">
    <property type="entry name" value="METHANOL DEHYDROGENASE REGULATOR"/>
    <property type="match status" value="1"/>
</dbReference>
<dbReference type="GO" id="GO:0005524">
    <property type="term" value="F:ATP binding"/>
    <property type="evidence" value="ECO:0007669"/>
    <property type="project" value="InterPro"/>
</dbReference>
<dbReference type="InterPro" id="IPR027417">
    <property type="entry name" value="P-loop_NTPase"/>
</dbReference>
<dbReference type="Pfam" id="PF17863">
    <property type="entry name" value="AAA_lid_2"/>
    <property type="match status" value="1"/>
</dbReference>
<gene>
    <name evidence="2" type="ordered locus">Fraau_1390</name>
</gene>
<dbReference type="PANTHER" id="PTHR42759">
    <property type="entry name" value="MOXR FAMILY PROTEIN"/>
    <property type="match status" value="1"/>
</dbReference>
<proteinExistence type="predicted"/>
<dbReference type="OrthoDB" id="9808397at2"/>
<protein>
    <submittedName>
        <fullName evidence="2">MoxR-like ATPase</fullName>
    </submittedName>
</protein>
<dbReference type="AlphaFoldDB" id="H8L5S0"/>